<evidence type="ECO:0000313" key="3">
    <source>
        <dbReference type="EMBL" id="GAH31407.1"/>
    </source>
</evidence>
<dbReference type="GO" id="GO:0006310">
    <property type="term" value="P:DNA recombination"/>
    <property type="evidence" value="ECO:0007669"/>
    <property type="project" value="UniProtKB-KW"/>
</dbReference>
<feature type="domain" description="Tyr recombinase" evidence="2">
    <location>
        <begin position="1"/>
        <end position="131"/>
    </location>
</feature>
<dbReference type="SUPFAM" id="SSF56349">
    <property type="entry name" value="DNA breaking-rejoining enzymes"/>
    <property type="match status" value="1"/>
</dbReference>
<keyword evidence="1" id="KW-0233">DNA recombination</keyword>
<evidence type="ECO:0000259" key="2">
    <source>
        <dbReference type="PROSITE" id="PS51898"/>
    </source>
</evidence>
<dbReference type="Gene3D" id="1.10.443.10">
    <property type="entry name" value="Intergrase catalytic core"/>
    <property type="match status" value="1"/>
</dbReference>
<proteinExistence type="predicted"/>
<accession>X1EFK6</accession>
<dbReference type="InterPro" id="IPR013762">
    <property type="entry name" value="Integrase-like_cat_sf"/>
</dbReference>
<dbReference type="GO" id="GO:0003677">
    <property type="term" value="F:DNA binding"/>
    <property type="evidence" value="ECO:0007669"/>
    <property type="project" value="InterPro"/>
</dbReference>
<dbReference type="InterPro" id="IPR011010">
    <property type="entry name" value="DNA_brk_join_enz"/>
</dbReference>
<dbReference type="EMBL" id="BARU01014115">
    <property type="protein sequence ID" value="GAH31407.1"/>
    <property type="molecule type" value="Genomic_DNA"/>
</dbReference>
<organism evidence="3">
    <name type="scientific">marine sediment metagenome</name>
    <dbReference type="NCBI Taxonomy" id="412755"/>
    <lineage>
        <taxon>unclassified sequences</taxon>
        <taxon>metagenomes</taxon>
        <taxon>ecological metagenomes</taxon>
    </lineage>
</organism>
<dbReference type="PROSITE" id="PS51898">
    <property type="entry name" value="TYR_RECOMBINASE"/>
    <property type="match status" value="1"/>
</dbReference>
<dbReference type="GO" id="GO:0015074">
    <property type="term" value="P:DNA integration"/>
    <property type="evidence" value="ECO:0007669"/>
    <property type="project" value="InterPro"/>
</dbReference>
<dbReference type="AlphaFoldDB" id="X1EFK6"/>
<name>X1EFK6_9ZZZZ</name>
<evidence type="ECO:0000256" key="1">
    <source>
        <dbReference type="ARBA" id="ARBA00023172"/>
    </source>
</evidence>
<gene>
    <name evidence="3" type="ORF">S03H2_25106</name>
</gene>
<dbReference type="Pfam" id="PF00589">
    <property type="entry name" value="Phage_integrase"/>
    <property type="match status" value="1"/>
</dbReference>
<protein>
    <recommendedName>
        <fullName evidence="2">Tyr recombinase domain-containing protein</fullName>
    </recommendedName>
</protein>
<feature type="non-terminal residue" evidence="3">
    <location>
        <position position="1"/>
    </location>
</feature>
<comment type="caution">
    <text evidence="3">The sequence shown here is derived from an EMBL/GenBank/DDBJ whole genome shotgun (WGS) entry which is preliminary data.</text>
</comment>
<sequence>IKFSPPKTKFGKRSIVLGEKTVEKLRSHFKQQQSLCLSAGEKWQEYGLIFTNSLGGPIHPRNLLRDFKKLLNDSDLPEIRFHDLRHTAASLMLNHGVPVIIAPRNLGHARPSITLDVYSHLIPSMQAEAAEMIEELIMPIAVQLDPSEIST</sequence>
<dbReference type="InterPro" id="IPR002104">
    <property type="entry name" value="Integrase_catalytic"/>
</dbReference>
<reference evidence="3" key="1">
    <citation type="journal article" date="2014" name="Front. Microbiol.">
        <title>High frequency of phylogenetically diverse reductive dehalogenase-homologous genes in deep subseafloor sedimentary metagenomes.</title>
        <authorList>
            <person name="Kawai M."/>
            <person name="Futagami T."/>
            <person name="Toyoda A."/>
            <person name="Takaki Y."/>
            <person name="Nishi S."/>
            <person name="Hori S."/>
            <person name="Arai W."/>
            <person name="Tsubouchi T."/>
            <person name="Morono Y."/>
            <person name="Uchiyama I."/>
            <person name="Ito T."/>
            <person name="Fujiyama A."/>
            <person name="Inagaki F."/>
            <person name="Takami H."/>
        </authorList>
    </citation>
    <scope>NUCLEOTIDE SEQUENCE</scope>
    <source>
        <strain evidence="3">Expedition CK06-06</strain>
    </source>
</reference>